<evidence type="ECO:0000313" key="5">
    <source>
        <dbReference type="Proteomes" id="UP001058974"/>
    </source>
</evidence>
<reference evidence="4 5" key="1">
    <citation type="journal article" date="2022" name="Nat. Genet.">
        <title>Improved pea reference genome and pan-genome highlight genomic features and evolutionary characteristics.</title>
        <authorList>
            <person name="Yang T."/>
            <person name="Liu R."/>
            <person name="Luo Y."/>
            <person name="Hu S."/>
            <person name="Wang D."/>
            <person name="Wang C."/>
            <person name="Pandey M.K."/>
            <person name="Ge S."/>
            <person name="Xu Q."/>
            <person name="Li N."/>
            <person name="Li G."/>
            <person name="Huang Y."/>
            <person name="Saxena R.K."/>
            <person name="Ji Y."/>
            <person name="Li M."/>
            <person name="Yan X."/>
            <person name="He Y."/>
            <person name="Liu Y."/>
            <person name="Wang X."/>
            <person name="Xiang C."/>
            <person name="Varshney R.K."/>
            <person name="Ding H."/>
            <person name="Gao S."/>
            <person name="Zong X."/>
        </authorList>
    </citation>
    <scope>NUCLEOTIDE SEQUENCE [LARGE SCALE GENOMIC DNA]</scope>
    <source>
        <strain evidence="4 5">cv. Zhongwan 6</strain>
    </source>
</reference>
<dbReference type="EMBL" id="JAMSHJ010000004">
    <property type="protein sequence ID" value="KAI5422782.1"/>
    <property type="molecule type" value="Genomic_DNA"/>
</dbReference>
<keyword evidence="2" id="KW-1133">Transmembrane helix</keyword>
<dbReference type="PANTHER" id="PTHR48154">
    <property type="entry name" value="PROTEIN, PUTATIVE-RELATED"/>
    <property type="match status" value="1"/>
</dbReference>
<comment type="caution">
    <text evidence="4">The sequence shown here is derived from an EMBL/GenBank/DDBJ whole genome shotgun (WGS) entry which is preliminary data.</text>
</comment>
<feature type="coiled-coil region" evidence="1">
    <location>
        <begin position="289"/>
        <end position="425"/>
    </location>
</feature>
<accession>A0A9D5ASJ3</accession>
<dbReference type="InterPro" id="IPR056647">
    <property type="entry name" value="DUF7745"/>
</dbReference>
<evidence type="ECO:0000259" key="3">
    <source>
        <dbReference type="Pfam" id="PF24924"/>
    </source>
</evidence>
<organism evidence="4 5">
    <name type="scientific">Pisum sativum</name>
    <name type="common">Garden pea</name>
    <name type="synonym">Lathyrus oleraceus</name>
    <dbReference type="NCBI Taxonomy" id="3888"/>
    <lineage>
        <taxon>Eukaryota</taxon>
        <taxon>Viridiplantae</taxon>
        <taxon>Streptophyta</taxon>
        <taxon>Embryophyta</taxon>
        <taxon>Tracheophyta</taxon>
        <taxon>Spermatophyta</taxon>
        <taxon>Magnoliopsida</taxon>
        <taxon>eudicotyledons</taxon>
        <taxon>Gunneridae</taxon>
        <taxon>Pentapetalae</taxon>
        <taxon>rosids</taxon>
        <taxon>fabids</taxon>
        <taxon>Fabales</taxon>
        <taxon>Fabaceae</taxon>
        <taxon>Papilionoideae</taxon>
        <taxon>50 kb inversion clade</taxon>
        <taxon>NPAAA clade</taxon>
        <taxon>Hologalegina</taxon>
        <taxon>IRL clade</taxon>
        <taxon>Fabeae</taxon>
        <taxon>Lathyrus</taxon>
    </lineage>
</organism>
<evidence type="ECO:0000256" key="2">
    <source>
        <dbReference type="SAM" id="Phobius"/>
    </source>
</evidence>
<feature type="domain" description="DUF7745" evidence="3">
    <location>
        <begin position="4"/>
        <end position="304"/>
    </location>
</feature>
<dbReference type="AlphaFoldDB" id="A0A9D5ASJ3"/>
<dbReference type="Pfam" id="PF24924">
    <property type="entry name" value="DUF7745"/>
    <property type="match status" value="1"/>
</dbReference>
<dbReference type="PANTHER" id="PTHR48154:SF1">
    <property type="entry name" value="PROTEIN, PUTATIVE-RELATED"/>
    <property type="match status" value="1"/>
</dbReference>
<keyword evidence="2" id="KW-0812">Transmembrane</keyword>
<keyword evidence="2" id="KW-0472">Membrane</keyword>
<evidence type="ECO:0000256" key="1">
    <source>
        <dbReference type="SAM" id="Coils"/>
    </source>
</evidence>
<protein>
    <recommendedName>
        <fullName evidence="3">DUF7745 domain-containing protein</fullName>
    </recommendedName>
</protein>
<keyword evidence="1" id="KW-0175">Coiled coil</keyword>
<name>A0A9D5ASJ3_PEA</name>
<sequence length="467" mass="53907">MSAKATPIKLNSFVQDYGRILDILNKKMDMMNVVTIAQFYDPPLRCFTFSDFQLAPTLEEFERIVGRNLRDHNPFPKSDEGIPPKRITLALGLKVSEVVDNWDVKGALNGFSRKFLEDQAKNMEKEGNWEAFYAMLAVLVYGIVIFPNIDHFVDHLAVRIFLSGNPVPFLLTDLHYALHDRHEKKGGAILCCVQLLHAWFRPHMPEEGPFVLKELKPSQKLASLTSNHVKWYIRDWEIEDVIVSIGDFPNVPLIGTKGCINYNPVLSLRQHGYPMNDPPKAEALKPFILHSAEADHPMLNARIKELELKNADLRIKLGRVSVENGNLKDGQQKKDKELEISNKRARESEARREKFGHALYNTKSVFKSKEEELDRALLRIQKLNKTLELTLEMKREARLIFEIRTHELENTIQKYKDTLERKKLRTEESERVYTRLKYQLEQADARIQALEGGDQDAAYMMLLADTK</sequence>
<dbReference type="Proteomes" id="UP001058974">
    <property type="component" value="Chromosome 4"/>
</dbReference>
<evidence type="ECO:0000313" key="4">
    <source>
        <dbReference type="EMBL" id="KAI5422782.1"/>
    </source>
</evidence>
<feature type="transmembrane region" description="Helical" evidence="2">
    <location>
        <begin position="131"/>
        <end position="149"/>
    </location>
</feature>
<dbReference type="Gramene" id="Psat04G0598700-T1">
    <property type="protein sequence ID" value="KAI5422782.1"/>
    <property type="gene ID" value="KIW84_045987"/>
</dbReference>
<gene>
    <name evidence="4" type="ORF">KIW84_045987</name>
</gene>
<keyword evidence="5" id="KW-1185">Reference proteome</keyword>
<proteinExistence type="predicted"/>